<name>A0ABV2B128_9GAMM</name>
<comment type="caution">
    <text evidence="2">The sequence shown here is derived from an EMBL/GenBank/DDBJ whole genome shotgun (WGS) entry which is preliminary data.</text>
</comment>
<dbReference type="PANTHER" id="PTHR43664:SF1">
    <property type="entry name" value="BETA-METHYLMALYL-COA DEHYDRATASE"/>
    <property type="match status" value="1"/>
</dbReference>
<dbReference type="EMBL" id="APND01000003">
    <property type="protein sequence ID" value="MES1929568.1"/>
    <property type="molecule type" value="Genomic_DNA"/>
</dbReference>
<dbReference type="Gene3D" id="3.10.129.10">
    <property type="entry name" value="Hotdog Thioesterase"/>
    <property type="match status" value="1"/>
</dbReference>
<organism evidence="2 3">
    <name type="scientific">Salinisphaera dokdonensis CL-ES53</name>
    <dbReference type="NCBI Taxonomy" id="1304272"/>
    <lineage>
        <taxon>Bacteria</taxon>
        <taxon>Pseudomonadati</taxon>
        <taxon>Pseudomonadota</taxon>
        <taxon>Gammaproteobacteria</taxon>
        <taxon>Salinisphaerales</taxon>
        <taxon>Salinisphaeraceae</taxon>
        <taxon>Salinisphaera</taxon>
    </lineage>
</organism>
<reference evidence="2 3" key="1">
    <citation type="submission" date="2013-03" db="EMBL/GenBank/DDBJ databases">
        <title>Salinisphaera dokdonensis CL-ES53 Genome Sequencing.</title>
        <authorList>
            <person name="Li C."/>
            <person name="Lai Q."/>
            <person name="Shao Z."/>
        </authorList>
    </citation>
    <scope>NUCLEOTIDE SEQUENCE [LARGE SCALE GENOMIC DNA]</scope>
    <source>
        <strain evidence="2 3">CL-ES53</strain>
    </source>
</reference>
<gene>
    <name evidence="2" type="ORF">SADO_09939</name>
</gene>
<evidence type="ECO:0000313" key="2">
    <source>
        <dbReference type="EMBL" id="MES1929568.1"/>
    </source>
</evidence>
<dbReference type="CDD" id="cd03451">
    <property type="entry name" value="FkbR2"/>
    <property type="match status" value="1"/>
</dbReference>
<sequence>MAGLYFEEFEVGQRFEHALTRTATESDNMLFCGMTMNPQPLHIDRHFAEQSQFGQPLVNSLFTLALMIGISVHDTTLGTTVANLGMTDTRFPNPVFQGDTISVVSEVASARRSRSKPDVGIIEFIHRAYNQHGDEVATCTRQAMMRCRGESAA</sequence>
<protein>
    <submittedName>
        <fullName evidence="2">MaoC domain-containing protein dehydratase</fullName>
    </submittedName>
</protein>
<dbReference type="InterPro" id="IPR052342">
    <property type="entry name" value="MCH/BMMD"/>
</dbReference>
<evidence type="ECO:0000259" key="1">
    <source>
        <dbReference type="Pfam" id="PF01575"/>
    </source>
</evidence>
<dbReference type="Pfam" id="PF01575">
    <property type="entry name" value="MaoC_dehydratas"/>
    <property type="match status" value="1"/>
</dbReference>
<feature type="domain" description="MaoC-like" evidence="1">
    <location>
        <begin position="11"/>
        <end position="116"/>
    </location>
</feature>
<accession>A0ABV2B128</accession>
<dbReference type="PANTHER" id="PTHR43664">
    <property type="entry name" value="MONOAMINE OXIDASE-RELATED"/>
    <property type="match status" value="1"/>
</dbReference>
<dbReference type="SUPFAM" id="SSF54637">
    <property type="entry name" value="Thioesterase/thiol ester dehydrase-isomerase"/>
    <property type="match status" value="1"/>
</dbReference>
<dbReference type="RefSeq" id="WP_353111078.1">
    <property type="nucleotide sequence ID" value="NZ_APND01000003.1"/>
</dbReference>
<dbReference type="InterPro" id="IPR029069">
    <property type="entry name" value="HotDog_dom_sf"/>
</dbReference>
<evidence type="ECO:0000313" key="3">
    <source>
        <dbReference type="Proteomes" id="UP001460888"/>
    </source>
</evidence>
<keyword evidence="3" id="KW-1185">Reference proteome</keyword>
<proteinExistence type="predicted"/>
<dbReference type="Proteomes" id="UP001460888">
    <property type="component" value="Unassembled WGS sequence"/>
</dbReference>
<dbReference type="InterPro" id="IPR002539">
    <property type="entry name" value="MaoC-like_dom"/>
</dbReference>